<dbReference type="InterPro" id="IPR043359">
    <property type="entry name" value="GLI-like"/>
</dbReference>
<dbReference type="SUPFAM" id="SSF57667">
    <property type="entry name" value="beta-beta-alpha zinc fingers"/>
    <property type="match status" value="3"/>
</dbReference>
<evidence type="ECO:0000256" key="5">
    <source>
        <dbReference type="ARBA" id="ARBA00022833"/>
    </source>
</evidence>
<evidence type="ECO:0000313" key="10">
    <source>
        <dbReference type="EMBL" id="GAA5811695.1"/>
    </source>
</evidence>
<feature type="domain" description="C2H2-type" evidence="9">
    <location>
        <begin position="312"/>
        <end position="341"/>
    </location>
</feature>
<dbReference type="PANTHER" id="PTHR45718">
    <property type="entry name" value="TRANSCRIPTIONAL ACTIVATOR CUBITUS INTERRUPTUS"/>
    <property type="match status" value="1"/>
</dbReference>
<feature type="compositionally biased region" description="Polar residues" evidence="8">
    <location>
        <begin position="338"/>
        <end position="350"/>
    </location>
</feature>
<evidence type="ECO:0000256" key="1">
    <source>
        <dbReference type="ARBA" id="ARBA00004123"/>
    </source>
</evidence>
<dbReference type="InterPro" id="IPR056436">
    <property type="entry name" value="Znf-C2H2_ZIC1-5/GLI1-3-like"/>
</dbReference>
<dbReference type="Pfam" id="PF23561">
    <property type="entry name" value="zf-C2H2_15"/>
    <property type="match status" value="1"/>
</dbReference>
<evidence type="ECO:0000259" key="9">
    <source>
        <dbReference type="PROSITE" id="PS50157"/>
    </source>
</evidence>
<feature type="domain" description="C2H2-type" evidence="9">
    <location>
        <begin position="282"/>
        <end position="311"/>
    </location>
</feature>
<evidence type="ECO:0000256" key="3">
    <source>
        <dbReference type="ARBA" id="ARBA00022737"/>
    </source>
</evidence>
<comment type="subcellular location">
    <subcellularLocation>
        <location evidence="1">Nucleus</location>
    </subcellularLocation>
</comment>
<accession>A0ABP9YXV3</accession>
<keyword evidence="3" id="KW-0677">Repeat</keyword>
<feature type="region of interest" description="Disordered" evidence="8">
    <location>
        <begin position="330"/>
        <end position="350"/>
    </location>
</feature>
<proteinExistence type="predicted"/>
<evidence type="ECO:0000256" key="4">
    <source>
        <dbReference type="ARBA" id="ARBA00022771"/>
    </source>
</evidence>
<sequence length="423" mass="48875">MKTIQDQQLAAANSMYTMPPSLIYEYPTFMETNTFSGQMLMNSSQVSLSEASVCSSSMGIRTPDIHPVPDTTSSVAQVPCYGDHSTILIKNRYPQQQQQQQWMPEDPVWSVMSDKTLGQQHLQPYGSNIVYGEMMNEEGSSSMRKSPHNRRYTVSLPIDNNDEEPELRRQSMNDMSNLSREQLIQRVVQLEKEKELSRKLSGSISPVIESDQEDFHPCRWSGCDTSTTSLDQLIIHIRDIHIGSGKAAYYCQWASCPRNQKPFLKRHKMQNHMRTHTGERPFECHIEDCEKKFSRPDSLNTHIKTHSSIRPYACTVENCAKAYFHSRSLRKHAKSHEAQSSSPPQQLPYNRTLKQQKFVPTTNSSAFYGDVKIMENFEQQQQQILAAGTAYLYPYQQQQQQQQQQQYVSNESNYAMMDQRYMY</sequence>
<evidence type="ECO:0000256" key="7">
    <source>
        <dbReference type="PROSITE-ProRule" id="PRU00042"/>
    </source>
</evidence>
<feature type="domain" description="C2H2-type" evidence="9">
    <location>
        <begin position="254"/>
        <end position="281"/>
    </location>
</feature>
<dbReference type="PANTHER" id="PTHR45718:SF4">
    <property type="entry name" value="TRANSCRIPTIONAL ACTIVATOR CUBITUS INTERRUPTUS"/>
    <property type="match status" value="1"/>
</dbReference>
<evidence type="ECO:0000256" key="6">
    <source>
        <dbReference type="ARBA" id="ARBA00023242"/>
    </source>
</evidence>
<dbReference type="PROSITE" id="PS50157">
    <property type="entry name" value="ZINC_FINGER_C2H2_2"/>
    <property type="match status" value="3"/>
</dbReference>
<organism evidence="10 11">
    <name type="scientific">Mucor flavus</name>
    <dbReference type="NCBI Taxonomy" id="439312"/>
    <lineage>
        <taxon>Eukaryota</taxon>
        <taxon>Fungi</taxon>
        <taxon>Fungi incertae sedis</taxon>
        <taxon>Mucoromycota</taxon>
        <taxon>Mucoromycotina</taxon>
        <taxon>Mucoromycetes</taxon>
        <taxon>Mucorales</taxon>
        <taxon>Mucorineae</taxon>
        <taxon>Mucoraceae</taxon>
        <taxon>Mucor</taxon>
    </lineage>
</organism>
<dbReference type="Pfam" id="PF00096">
    <property type="entry name" value="zf-C2H2"/>
    <property type="match status" value="1"/>
</dbReference>
<keyword evidence="11" id="KW-1185">Reference proteome</keyword>
<dbReference type="InterPro" id="IPR013087">
    <property type="entry name" value="Znf_C2H2_type"/>
</dbReference>
<dbReference type="SMART" id="SM00355">
    <property type="entry name" value="ZnF_C2H2"/>
    <property type="match status" value="4"/>
</dbReference>
<name>A0ABP9YXV3_9FUNG</name>
<evidence type="ECO:0000256" key="2">
    <source>
        <dbReference type="ARBA" id="ARBA00022723"/>
    </source>
</evidence>
<keyword evidence="2" id="KW-0479">Metal-binding</keyword>
<dbReference type="InterPro" id="IPR036236">
    <property type="entry name" value="Znf_C2H2_sf"/>
</dbReference>
<reference evidence="10 11" key="1">
    <citation type="submission" date="2024-04" db="EMBL/GenBank/DDBJ databases">
        <title>genome sequences of Mucor flavus KT1a and Helicostylum pulchrum KT1b strains isolated from the surface of a dry-aged beef.</title>
        <authorList>
            <person name="Toyotome T."/>
            <person name="Hosono M."/>
            <person name="Torimaru M."/>
            <person name="Fukuda K."/>
            <person name="Mikami N."/>
        </authorList>
    </citation>
    <scope>NUCLEOTIDE SEQUENCE [LARGE SCALE GENOMIC DNA]</scope>
    <source>
        <strain evidence="10 11">KT1a</strain>
    </source>
</reference>
<keyword evidence="6" id="KW-0539">Nucleus</keyword>
<protein>
    <recommendedName>
        <fullName evidence="9">C2H2-type domain-containing protein</fullName>
    </recommendedName>
</protein>
<keyword evidence="4 7" id="KW-0863">Zinc-finger</keyword>
<dbReference type="Proteomes" id="UP001473302">
    <property type="component" value="Unassembled WGS sequence"/>
</dbReference>
<evidence type="ECO:0000313" key="11">
    <source>
        <dbReference type="Proteomes" id="UP001473302"/>
    </source>
</evidence>
<gene>
    <name evidence="10" type="ORF">MFLAVUS_005136</name>
</gene>
<keyword evidence="5" id="KW-0862">Zinc</keyword>
<dbReference type="Gene3D" id="3.30.160.60">
    <property type="entry name" value="Classic Zinc Finger"/>
    <property type="match status" value="4"/>
</dbReference>
<dbReference type="EMBL" id="BAABUK010000010">
    <property type="protein sequence ID" value="GAA5811695.1"/>
    <property type="molecule type" value="Genomic_DNA"/>
</dbReference>
<comment type="caution">
    <text evidence="10">The sequence shown here is derived from an EMBL/GenBank/DDBJ whole genome shotgun (WGS) entry which is preliminary data.</text>
</comment>
<evidence type="ECO:0000256" key="8">
    <source>
        <dbReference type="SAM" id="MobiDB-lite"/>
    </source>
</evidence>
<dbReference type="PROSITE" id="PS00028">
    <property type="entry name" value="ZINC_FINGER_C2H2_1"/>
    <property type="match status" value="2"/>
</dbReference>